<feature type="compositionally biased region" description="Low complexity" evidence="1">
    <location>
        <begin position="255"/>
        <end position="266"/>
    </location>
</feature>
<dbReference type="EMBL" id="JAAKFY010000003">
    <property type="protein sequence ID" value="KAF3859168.1"/>
    <property type="molecule type" value="Genomic_DNA"/>
</dbReference>
<dbReference type="AlphaFoldDB" id="A0A7J5ZFM8"/>
<feature type="region of interest" description="Disordered" evidence="1">
    <location>
        <begin position="371"/>
        <end position="482"/>
    </location>
</feature>
<feature type="compositionally biased region" description="Low complexity" evidence="1">
    <location>
        <begin position="587"/>
        <end position="597"/>
    </location>
</feature>
<dbReference type="Proteomes" id="UP000518266">
    <property type="component" value="Unassembled WGS sequence"/>
</dbReference>
<feature type="compositionally biased region" description="Pro residues" evidence="1">
    <location>
        <begin position="445"/>
        <end position="454"/>
    </location>
</feature>
<comment type="caution">
    <text evidence="2">The sequence shown here is derived from an EMBL/GenBank/DDBJ whole genome shotgun (WGS) entry which is preliminary data.</text>
</comment>
<feature type="compositionally biased region" description="Basic residues" evidence="1">
    <location>
        <begin position="550"/>
        <end position="562"/>
    </location>
</feature>
<feature type="compositionally biased region" description="Low complexity" evidence="1">
    <location>
        <begin position="130"/>
        <end position="145"/>
    </location>
</feature>
<feature type="compositionally biased region" description="Low complexity" evidence="1">
    <location>
        <begin position="696"/>
        <end position="709"/>
    </location>
</feature>
<feature type="region of interest" description="Disordered" evidence="1">
    <location>
        <begin position="540"/>
        <end position="616"/>
    </location>
</feature>
<feature type="compositionally biased region" description="Low complexity" evidence="1">
    <location>
        <begin position="1"/>
        <end position="11"/>
    </location>
</feature>
<evidence type="ECO:0000313" key="3">
    <source>
        <dbReference type="Proteomes" id="UP000518266"/>
    </source>
</evidence>
<feature type="region of interest" description="Disordered" evidence="1">
    <location>
        <begin position="1"/>
        <end position="149"/>
    </location>
</feature>
<evidence type="ECO:0000313" key="2">
    <source>
        <dbReference type="EMBL" id="KAF3859168.1"/>
    </source>
</evidence>
<feature type="compositionally biased region" description="Pro residues" evidence="1">
    <location>
        <begin position="68"/>
        <end position="80"/>
    </location>
</feature>
<reference evidence="2 3" key="1">
    <citation type="submission" date="2020-03" db="EMBL/GenBank/DDBJ databases">
        <title>Dissostichus mawsoni Genome sequencing and assembly.</title>
        <authorList>
            <person name="Park H."/>
        </authorList>
    </citation>
    <scope>NUCLEOTIDE SEQUENCE [LARGE SCALE GENOMIC DNA]</scope>
    <source>
        <strain evidence="2">DM0001</strain>
        <tissue evidence="2">Muscle</tissue>
    </source>
</reference>
<feature type="compositionally biased region" description="Low complexity" evidence="1">
    <location>
        <begin position="403"/>
        <end position="414"/>
    </location>
</feature>
<feature type="compositionally biased region" description="Low complexity" evidence="1">
    <location>
        <begin position="230"/>
        <end position="246"/>
    </location>
</feature>
<feature type="region of interest" description="Disordered" evidence="1">
    <location>
        <begin position="693"/>
        <end position="735"/>
    </location>
</feature>
<sequence>MPSAPLSHPCSSPSPPTGVSQSTLQSQPVSQPQVQAQIQPQAFPQPQSHPVIATSAPSHLPPASISGLPPPLLTSPPPAQTPVSSPPSSTLLASEVSSEHPSVSPPSSSTASLSSSVILTTAIPGPQLTPPTSYHTTTPPSSSSSVVGLQPVTTNVPSVQPTLVHSQPQTAALPGQTAALPGQTHTHCGECDARCEAFNESQGKPDDIQALEMKLRSLFMDMGGGGSATGGDLSAADPASGAHAAGTSSPMGPCPTSSTSVTTPVSNQPANPPQPPCTLPLGSPAPAQRPGTPISTPAPIGIRPCFILWPDHSIQNSFIQDIGQFSSFRTPAIIPWTLSNKVARIQRDNQFPSLWMKLSPPRVIQSLQENTLHRNSSTPLRKGKGGDVVDGPPQRSQGGSKQPSPLTSPCPTTTIGRFQVTTSPEARVGRFSVSRAKEQNLESGPTPPPAPPAANGPSHPAQALSPDSTHKASLPSLNNNSFNNSYISSDNDSEFEDEDFKLEVSHLREKHMREIQALHSRQKEEIDSLFTKLGKVPPAAVLPPIIGLTGRRRRPTKSKSSKSSRTSSTHSSKSPLQPERPHPAPGPLTLLAPGGLADSDSSTLLQPLKPSPSSNNVCSDCTSDTALSVPSLCAPTPGCVKFSWGSERMAFKPGGRRTRFLSTPCLALWKMVKKVCPCNQLCRTNSTNAVSGSGGLCQSQGGSQSLPPSMSAPTRGKEPSPMTSINWWTTGPETP</sequence>
<proteinExistence type="predicted"/>
<evidence type="ECO:0000256" key="1">
    <source>
        <dbReference type="SAM" id="MobiDB-lite"/>
    </source>
</evidence>
<feature type="region of interest" description="Disordered" evidence="1">
    <location>
        <begin position="229"/>
        <end position="296"/>
    </location>
</feature>
<feature type="compositionally biased region" description="Low complexity" evidence="1">
    <location>
        <begin position="473"/>
        <end position="482"/>
    </location>
</feature>
<gene>
    <name evidence="2" type="ORF">F7725_021567</name>
</gene>
<feature type="compositionally biased region" description="Polar residues" evidence="1">
    <location>
        <begin position="415"/>
        <end position="424"/>
    </location>
</feature>
<protein>
    <submittedName>
        <fullName evidence="2">Uncharacterized protein</fullName>
    </submittedName>
</protein>
<name>A0A7J5ZFM8_DISMA</name>
<dbReference type="OrthoDB" id="4062651at2759"/>
<accession>A0A7J5ZFM8</accession>
<feature type="compositionally biased region" description="Polar residues" evidence="1">
    <location>
        <begin position="599"/>
        <end position="616"/>
    </location>
</feature>
<feature type="compositionally biased region" description="Low complexity" evidence="1">
    <location>
        <begin position="19"/>
        <end position="48"/>
    </location>
</feature>
<feature type="compositionally biased region" description="Low complexity" evidence="1">
    <location>
        <begin position="563"/>
        <end position="574"/>
    </location>
</feature>
<organism evidence="2 3">
    <name type="scientific">Dissostichus mawsoni</name>
    <name type="common">Antarctic cod</name>
    <dbReference type="NCBI Taxonomy" id="36200"/>
    <lineage>
        <taxon>Eukaryota</taxon>
        <taxon>Metazoa</taxon>
        <taxon>Chordata</taxon>
        <taxon>Craniata</taxon>
        <taxon>Vertebrata</taxon>
        <taxon>Euteleostomi</taxon>
        <taxon>Actinopterygii</taxon>
        <taxon>Neopterygii</taxon>
        <taxon>Teleostei</taxon>
        <taxon>Neoteleostei</taxon>
        <taxon>Acanthomorphata</taxon>
        <taxon>Eupercaria</taxon>
        <taxon>Perciformes</taxon>
        <taxon>Notothenioidei</taxon>
        <taxon>Nototheniidae</taxon>
        <taxon>Dissostichus</taxon>
    </lineage>
</organism>
<feature type="compositionally biased region" description="Polar residues" evidence="1">
    <location>
        <begin position="721"/>
        <end position="735"/>
    </location>
</feature>
<feature type="compositionally biased region" description="Low complexity" evidence="1">
    <location>
        <begin position="81"/>
        <end position="123"/>
    </location>
</feature>
<keyword evidence="3" id="KW-1185">Reference proteome</keyword>